<feature type="transmembrane region" description="Helical" evidence="2">
    <location>
        <begin position="7"/>
        <end position="25"/>
    </location>
</feature>
<dbReference type="Proteomes" id="UP001153269">
    <property type="component" value="Unassembled WGS sequence"/>
</dbReference>
<proteinExistence type="predicted"/>
<accession>A0A9N7VRN7</accession>
<reference evidence="3" key="1">
    <citation type="submission" date="2020-03" db="EMBL/GenBank/DDBJ databases">
        <authorList>
            <person name="Weist P."/>
        </authorList>
    </citation>
    <scope>NUCLEOTIDE SEQUENCE</scope>
</reference>
<dbReference type="EMBL" id="CADEAL010004325">
    <property type="protein sequence ID" value="CAB1457101.1"/>
    <property type="molecule type" value="Genomic_DNA"/>
</dbReference>
<keyword evidence="2" id="KW-1133">Transmembrane helix</keyword>
<sequence>MPQQRRYIVPISFGSGRFAPLAFLSPPPLGVFYFPRCGVRGVRGYQSRLPPLAADSLCDMSLGALLLRLLLLLLLRIIKQRQQRSHAFAQAPPGKRCGAFSSRCIVDNVVFVAPVEELGDFPSHLSWSSPPSTTPSLPPRIPHSHTGPLSAVPVPGLGVACAEAGATVGAFRGTCRWDKGPRVLGLKTD</sequence>
<dbReference type="AlphaFoldDB" id="A0A9N7VRN7"/>
<comment type="caution">
    <text evidence="3">The sequence shown here is derived from an EMBL/GenBank/DDBJ whole genome shotgun (WGS) entry which is preliminary data.</text>
</comment>
<keyword evidence="2" id="KW-0812">Transmembrane</keyword>
<evidence type="ECO:0000313" key="4">
    <source>
        <dbReference type="Proteomes" id="UP001153269"/>
    </source>
</evidence>
<evidence type="ECO:0000256" key="1">
    <source>
        <dbReference type="SAM" id="MobiDB-lite"/>
    </source>
</evidence>
<evidence type="ECO:0000256" key="2">
    <source>
        <dbReference type="SAM" id="Phobius"/>
    </source>
</evidence>
<organism evidence="3 4">
    <name type="scientific">Pleuronectes platessa</name>
    <name type="common">European plaice</name>
    <dbReference type="NCBI Taxonomy" id="8262"/>
    <lineage>
        <taxon>Eukaryota</taxon>
        <taxon>Metazoa</taxon>
        <taxon>Chordata</taxon>
        <taxon>Craniata</taxon>
        <taxon>Vertebrata</taxon>
        <taxon>Euteleostomi</taxon>
        <taxon>Actinopterygii</taxon>
        <taxon>Neopterygii</taxon>
        <taxon>Teleostei</taxon>
        <taxon>Neoteleostei</taxon>
        <taxon>Acanthomorphata</taxon>
        <taxon>Carangaria</taxon>
        <taxon>Pleuronectiformes</taxon>
        <taxon>Pleuronectoidei</taxon>
        <taxon>Pleuronectidae</taxon>
        <taxon>Pleuronectes</taxon>
    </lineage>
</organism>
<feature type="compositionally biased region" description="Pro residues" evidence="1">
    <location>
        <begin position="132"/>
        <end position="141"/>
    </location>
</feature>
<gene>
    <name evidence="3" type="ORF">PLEPLA_LOCUS44905</name>
</gene>
<feature type="region of interest" description="Disordered" evidence="1">
    <location>
        <begin position="124"/>
        <end position="145"/>
    </location>
</feature>
<keyword evidence="4" id="KW-1185">Reference proteome</keyword>
<feature type="transmembrane region" description="Helical" evidence="2">
    <location>
        <begin position="60"/>
        <end position="78"/>
    </location>
</feature>
<name>A0A9N7VRN7_PLEPL</name>
<protein>
    <submittedName>
        <fullName evidence="3">Uncharacterized protein</fullName>
    </submittedName>
</protein>
<keyword evidence="2" id="KW-0472">Membrane</keyword>
<evidence type="ECO:0000313" key="3">
    <source>
        <dbReference type="EMBL" id="CAB1457101.1"/>
    </source>
</evidence>